<name>A0A158B3T0_9BURK</name>
<evidence type="ECO:0000313" key="9">
    <source>
        <dbReference type="EMBL" id="SAK63957.1"/>
    </source>
</evidence>
<comment type="cofactor">
    <cofactor evidence="7">
        <name>Mg(2+)</name>
        <dbReference type="ChEBI" id="CHEBI:18420"/>
    </cofactor>
</comment>
<keyword evidence="4 8" id="KW-0812">Transmembrane</keyword>
<keyword evidence="5 8" id="KW-1133">Transmembrane helix</keyword>
<keyword evidence="3 9" id="KW-0808">Transferase</keyword>
<evidence type="ECO:0000256" key="5">
    <source>
        <dbReference type="ARBA" id="ARBA00022989"/>
    </source>
</evidence>
<feature type="transmembrane region" description="Helical" evidence="8">
    <location>
        <begin position="6"/>
        <end position="23"/>
    </location>
</feature>
<feature type="binding site" evidence="7">
    <location>
        <position position="156"/>
    </location>
    <ligand>
        <name>Mg(2+)</name>
        <dbReference type="ChEBI" id="CHEBI:18420"/>
    </ligand>
</feature>
<evidence type="ECO:0000256" key="2">
    <source>
        <dbReference type="ARBA" id="ARBA00022475"/>
    </source>
</evidence>
<sequence length="382" mass="41908">MVNLTVGFTSAFLVTWLVVRYAGIYARSSLDLDLRAVQRNHYRAVPRVGGLAIFCATAVTFATSTVFHTSPTYEAFLLLSCATPAFIGGLAEDLTKRVTPRVRLLCALAAALAGCFVLHAVVDRVDLPVIDFMLRIVPIGIAFTVVAVAGVTNAMNIVDGLNGLASVIAILIFASIGYVAVTVNDWLVASVAFTMIGTIGGFVLWNYPSALVFMGDGGAYFVGFVMAELVVLLIARHPNVSAFYAIVAMYPAFETIFSIYRRRYVRGRPVDAPDALHLHTLIYKRIGRKGISFRDMQRCTRRNSVSSIYLWVLSLITIVPATFFWNSPYVLGIAAVAFAGAYVWMYSVIVRFKTPGWMMLPVWMLGHASRAERPPAAPDRLR</sequence>
<evidence type="ECO:0000313" key="10">
    <source>
        <dbReference type="Proteomes" id="UP000054978"/>
    </source>
</evidence>
<dbReference type="GO" id="GO:0016780">
    <property type="term" value="F:phosphotransferase activity, for other substituted phosphate groups"/>
    <property type="evidence" value="ECO:0007669"/>
    <property type="project" value="InterPro"/>
</dbReference>
<dbReference type="GO" id="GO:0046872">
    <property type="term" value="F:metal ion binding"/>
    <property type="evidence" value="ECO:0007669"/>
    <property type="project" value="UniProtKB-KW"/>
</dbReference>
<evidence type="ECO:0000256" key="8">
    <source>
        <dbReference type="SAM" id="Phobius"/>
    </source>
</evidence>
<feature type="transmembrane region" description="Helical" evidence="8">
    <location>
        <begin position="161"/>
        <end position="180"/>
    </location>
</feature>
<dbReference type="Pfam" id="PF00953">
    <property type="entry name" value="Glycos_transf_4"/>
    <property type="match status" value="1"/>
</dbReference>
<feature type="transmembrane region" description="Helical" evidence="8">
    <location>
        <begin position="331"/>
        <end position="350"/>
    </location>
</feature>
<keyword evidence="6 8" id="KW-0472">Membrane</keyword>
<accession>A0A158B3T0</accession>
<feature type="transmembrane region" description="Helical" evidence="8">
    <location>
        <begin position="44"/>
        <end position="67"/>
    </location>
</feature>
<reference evidence="9" key="1">
    <citation type="submission" date="2016-01" db="EMBL/GenBank/DDBJ databases">
        <authorList>
            <person name="Peeters C."/>
        </authorList>
    </citation>
    <scope>NUCLEOTIDE SEQUENCE [LARGE SCALE GENOMIC DNA]</scope>
    <source>
        <strain evidence="9">LMG 29326</strain>
    </source>
</reference>
<dbReference type="GO" id="GO:0005886">
    <property type="term" value="C:plasma membrane"/>
    <property type="evidence" value="ECO:0007669"/>
    <property type="project" value="UniProtKB-SubCell"/>
</dbReference>
<dbReference type="AlphaFoldDB" id="A0A158B3T0"/>
<dbReference type="PANTHER" id="PTHR22926">
    <property type="entry name" value="PHOSPHO-N-ACETYLMURAMOYL-PENTAPEPTIDE-TRANSFERASE"/>
    <property type="match status" value="1"/>
</dbReference>
<dbReference type="STRING" id="1777144.AWB83_02641"/>
<feature type="transmembrane region" description="Helical" evidence="8">
    <location>
        <begin position="308"/>
        <end position="325"/>
    </location>
</feature>
<evidence type="ECO:0000256" key="1">
    <source>
        <dbReference type="ARBA" id="ARBA00004651"/>
    </source>
</evidence>
<dbReference type="RefSeq" id="WP_087045992.1">
    <property type="nucleotide sequence ID" value="NZ_FCOB02000011.1"/>
</dbReference>
<organism evidence="9 10">
    <name type="scientific">Caballeronia ptereochthonis</name>
    <dbReference type="NCBI Taxonomy" id="1777144"/>
    <lineage>
        <taxon>Bacteria</taxon>
        <taxon>Pseudomonadati</taxon>
        <taxon>Pseudomonadota</taxon>
        <taxon>Betaproteobacteria</taxon>
        <taxon>Burkholderiales</taxon>
        <taxon>Burkholderiaceae</taxon>
        <taxon>Caballeronia</taxon>
    </lineage>
</organism>
<evidence type="ECO:0000256" key="4">
    <source>
        <dbReference type="ARBA" id="ARBA00022692"/>
    </source>
</evidence>
<feature type="transmembrane region" description="Helical" evidence="8">
    <location>
        <begin position="241"/>
        <end position="260"/>
    </location>
</feature>
<dbReference type="OrthoDB" id="9783652at2"/>
<dbReference type="PANTHER" id="PTHR22926:SF3">
    <property type="entry name" value="UNDECAPRENYL-PHOSPHATE ALPHA-N-ACETYLGLUCOSAMINYL 1-PHOSPHATE TRANSFERASE"/>
    <property type="match status" value="1"/>
</dbReference>
<evidence type="ECO:0000256" key="6">
    <source>
        <dbReference type="ARBA" id="ARBA00023136"/>
    </source>
</evidence>
<comment type="caution">
    <text evidence="9">The sequence shown here is derived from an EMBL/GenBank/DDBJ whole genome shotgun (WGS) entry which is preliminary data.</text>
</comment>
<evidence type="ECO:0000256" key="3">
    <source>
        <dbReference type="ARBA" id="ARBA00022679"/>
    </source>
</evidence>
<keyword evidence="10" id="KW-1185">Reference proteome</keyword>
<feature type="transmembrane region" description="Helical" evidence="8">
    <location>
        <begin position="134"/>
        <end position="154"/>
    </location>
</feature>
<dbReference type="GO" id="GO:0071555">
    <property type="term" value="P:cell wall organization"/>
    <property type="evidence" value="ECO:0007669"/>
    <property type="project" value="TreeGrafter"/>
</dbReference>
<keyword evidence="2" id="KW-1003">Cell membrane</keyword>
<dbReference type="GO" id="GO:0009103">
    <property type="term" value="P:lipopolysaccharide biosynthetic process"/>
    <property type="evidence" value="ECO:0007669"/>
    <property type="project" value="TreeGrafter"/>
</dbReference>
<feature type="transmembrane region" description="Helical" evidence="8">
    <location>
        <begin position="186"/>
        <end position="205"/>
    </location>
</feature>
<dbReference type="GO" id="GO:0044038">
    <property type="term" value="P:cell wall macromolecule biosynthetic process"/>
    <property type="evidence" value="ECO:0007669"/>
    <property type="project" value="TreeGrafter"/>
</dbReference>
<feature type="transmembrane region" description="Helical" evidence="8">
    <location>
        <begin position="217"/>
        <end position="235"/>
    </location>
</feature>
<protein>
    <submittedName>
        <fullName evidence="9">Glycosyl transferase family protein</fullName>
    </submittedName>
</protein>
<keyword evidence="7" id="KW-0479">Metal-binding</keyword>
<dbReference type="CDD" id="cd06912">
    <property type="entry name" value="GT_MraY_like"/>
    <property type="match status" value="1"/>
</dbReference>
<feature type="transmembrane region" description="Helical" evidence="8">
    <location>
        <begin position="73"/>
        <end position="90"/>
    </location>
</feature>
<dbReference type="Proteomes" id="UP000054978">
    <property type="component" value="Unassembled WGS sequence"/>
</dbReference>
<keyword evidence="7" id="KW-0460">Magnesium</keyword>
<feature type="binding site" evidence="7">
    <location>
        <position position="216"/>
    </location>
    <ligand>
        <name>Mg(2+)</name>
        <dbReference type="ChEBI" id="CHEBI:18420"/>
    </ligand>
</feature>
<dbReference type="EMBL" id="FCOB02000011">
    <property type="protein sequence ID" value="SAK63957.1"/>
    <property type="molecule type" value="Genomic_DNA"/>
</dbReference>
<proteinExistence type="predicted"/>
<feature type="transmembrane region" description="Helical" evidence="8">
    <location>
        <begin position="102"/>
        <end position="122"/>
    </location>
</feature>
<gene>
    <name evidence="9" type="ORF">AWB83_02641</name>
</gene>
<dbReference type="InterPro" id="IPR000715">
    <property type="entry name" value="Glycosyl_transferase_4"/>
</dbReference>
<evidence type="ECO:0000256" key="7">
    <source>
        <dbReference type="PIRSR" id="PIRSR600715-1"/>
    </source>
</evidence>
<comment type="subcellular location">
    <subcellularLocation>
        <location evidence="1">Cell membrane</location>
        <topology evidence="1">Multi-pass membrane protein</topology>
    </subcellularLocation>
</comment>